<feature type="chain" id="PRO_5004232876" description="Transmembrane protein" evidence="2">
    <location>
        <begin position="32"/>
        <end position="153"/>
    </location>
</feature>
<feature type="transmembrane region" description="Helical" evidence="1">
    <location>
        <begin position="80"/>
        <end position="99"/>
    </location>
</feature>
<proteinExistence type="predicted"/>
<feature type="transmembrane region" description="Helical" evidence="1">
    <location>
        <begin position="49"/>
        <end position="73"/>
    </location>
</feature>
<dbReference type="STRING" id="264198.Reut_A2934"/>
<accession>Q46X39</accession>
<name>Q46X39_CUPPJ</name>
<evidence type="ECO:0000313" key="3">
    <source>
        <dbReference type="EMBL" id="AAZ62294.1"/>
    </source>
</evidence>
<dbReference type="EMBL" id="CP000090">
    <property type="protein sequence ID" value="AAZ62294.1"/>
    <property type="molecule type" value="Genomic_DNA"/>
</dbReference>
<keyword evidence="1" id="KW-0812">Transmembrane</keyword>
<dbReference type="eggNOG" id="ENOG502ZRPS">
    <property type="taxonomic scope" value="Bacteria"/>
</dbReference>
<protein>
    <recommendedName>
        <fullName evidence="4">Transmembrane protein</fullName>
    </recommendedName>
</protein>
<feature type="signal peptide" evidence="2">
    <location>
        <begin position="1"/>
        <end position="31"/>
    </location>
</feature>
<dbReference type="KEGG" id="reu:Reut_A2934"/>
<keyword evidence="1" id="KW-1133">Transmembrane helix</keyword>
<evidence type="ECO:0000256" key="1">
    <source>
        <dbReference type="SAM" id="Phobius"/>
    </source>
</evidence>
<dbReference type="PROSITE" id="PS51257">
    <property type="entry name" value="PROKAR_LIPOPROTEIN"/>
    <property type="match status" value="1"/>
</dbReference>
<reference evidence="3" key="1">
    <citation type="submission" date="2005-08" db="EMBL/GenBank/DDBJ databases">
        <title>Complete sequence of Chromosome1 of Ralstonia eutropha JMP134.</title>
        <authorList>
            <person name="Copeland A."/>
            <person name="Lucas S."/>
            <person name="Lapidus A."/>
            <person name="Barry K."/>
            <person name="Detter J.C."/>
            <person name="Glavina T."/>
            <person name="Hammon N."/>
            <person name="Israni S."/>
            <person name="Pitluck S."/>
            <person name="Goltsman E."/>
            <person name="Martinez M."/>
            <person name="Schmutz J."/>
            <person name="Larimer F."/>
            <person name="Land M."/>
            <person name="Lykidis A."/>
            <person name="Richardson P."/>
        </authorList>
    </citation>
    <scope>NUCLEOTIDE SEQUENCE</scope>
    <source>
        <strain evidence="3">JMP134</strain>
    </source>
</reference>
<keyword evidence="1" id="KW-0472">Membrane</keyword>
<organism evidence="3">
    <name type="scientific">Cupriavidus pinatubonensis (strain JMP 134 / LMG 1197)</name>
    <name type="common">Cupriavidus necator (strain JMP 134)</name>
    <dbReference type="NCBI Taxonomy" id="264198"/>
    <lineage>
        <taxon>Bacteria</taxon>
        <taxon>Pseudomonadati</taxon>
        <taxon>Pseudomonadota</taxon>
        <taxon>Betaproteobacteria</taxon>
        <taxon>Burkholderiales</taxon>
        <taxon>Burkholderiaceae</taxon>
        <taxon>Cupriavidus</taxon>
    </lineage>
</organism>
<gene>
    <name evidence="3" type="ordered locus">Reut_A2934</name>
</gene>
<dbReference type="AlphaFoldDB" id="Q46X39"/>
<sequence>MMKPKANKAIRLVDLCAIAMSLLGIALAAIAACTPVTLAQVTTGPLAAYAIITVICAAVIAIGGLLPLFYILARRPGERLRAILAYTAGTLFFSASFLATDRWVTRQLPGQHNIANADVLHAAENSLRCAQDTLRIAVINKPGFRPSTRSKDY</sequence>
<dbReference type="HOGENOM" id="CLU_1802901_0_0_4"/>
<evidence type="ECO:0000256" key="2">
    <source>
        <dbReference type="SAM" id="SignalP"/>
    </source>
</evidence>
<evidence type="ECO:0008006" key="4">
    <source>
        <dbReference type="Google" id="ProtNLM"/>
    </source>
</evidence>
<keyword evidence="2" id="KW-0732">Signal</keyword>